<feature type="region of interest" description="Disordered" evidence="1">
    <location>
        <begin position="84"/>
        <end position="215"/>
    </location>
</feature>
<evidence type="ECO:0000256" key="1">
    <source>
        <dbReference type="SAM" id="MobiDB-lite"/>
    </source>
</evidence>
<evidence type="ECO:0000313" key="3">
    <source>
        <dbReference type="Proteomes" id="UP001165060"/>
    </source>
</evidence>
<gene>
    <name evidence="2" type="ORF">TeGR_g5450</name>
</gene>
<organism evidence="2 3">
    <name type="scientific">Tetraparma gracilis</name>
    <dbReference type="NCBI Taxonomy" id="2962635"/>
    <lineage>
        <taxon>Eukaryota</taxon>
        <taxon>Sar</taxon>
        <taxon>Stramenopiles</taxon>
        <taxon>Ochrophyta</taxon>
        <taxon>Bolidophyceae</taxon>
        <taxon>Parmales</taxon>
        <taxon>Triparmaceae</taxon>
        <taxon>Tetraparma</taxon>
    </lineage>
</organism>
<accession>A0ABQ6M694</accession>
<proteinExistence type="predicted"/>
<dbReference type="Proteomes" id="UP001165060">
    <property type="component" value="Unassembled WGS sequence"/>
</dbReference>
<feature type="compositionally biased region" description="Basic residues" evidence="1">
    <location>
        <begin position="148"/>
        <end position="162"/>
    </location>
</feature>
<dbReference type="EMBL" id="BRYB01005087">
    <property type="protein sequence ID" value="GMI20318.1"/>
    <property type="molecule type" value="Genomic_DNA"/>
</dbReference>
<name>A0ABQ6M694_9STRA</name>
<protein>
    <submittedName>
        <fullName evidence="2">Uncharacterized protein</fullName>
    </submittedName>
</protein>
<comment type="caution">
    <text evidence="2">The sequence shown here is derived from an EMBL/GenBank/DDBJ whole genome shotgun (WGS) entry which is preliminary data.</text>
</comment>
<reference evidence="2 3" key="1">
    <citation type="journal article" date="2023" name="Commun. Biol.">
        <title>Genome analysis of Parmales, the sister group of diatoms, reveals the evolutionary specialization of diatoms from phago-mixotrophs to photoautotrophs.</title>
        <authorList>
            <person name="Ban H."/>
            <person name="Sato S."/>
            <person name="Yoshikawa S."/>
            <person name="Yamada K."/>
            <person name="Nakamura Y."/>
            <person name="Ichinomiya M."/>
            <person name="Sato N."/>
            <person name="Blanc-Mathieu R."/>
            <person name="Endo H."/>
            <person name="Kuwata A."/>
            <person name="Ogata H."/>
        </authorList>
    </citation>
    <scope>NUCLEOTIDE SEQUENCE [LARGE SCALE GENOMIC DNA]</scope>
</reference>
<feature type="compositionally biased region" description="Low complexity" evidence="1">
    <location>
        <begin position="186"/>
        <end position="195"/>
    </location>
</feature>
<sequence length="267" mass="28114">MFTASDPQSVTIATPTHSSVLLSLAPPPSAPPEHPYPQHPALPCVLLLTYSAPAAPSLHVWSHPFTPELSLLSASFGPYRRSFLRQPPPPPLPSLPPSPASILSSGWPQSVSATVHDGWFVPPRPPKRPTAAEPEPPVDVEAPAVKPGKPRNRAKHRARRSKATVLDDEAKAPAAAPPPTDEELPELLQALLAELPPFPPLPPPPALPDPSPPPELAAEIAARAASLSSRVSALSKVGASPPSLANQLLSGWLLTASMYVKRELVSG</sequence>
<evidence type="ECO:0000313" key="2">
    <source>
        <dbReference type="EMBL" id="GMI20318.1"/>
    </source>
</evidence>
<keyword evidence="3" id="KW-1185">Reference proteome</keyword>
<feature type="compositionally biased region" description="Pro residues" evidence="1">
    <location>
        <begin position="86"/>
        <end position="99"/>
    </location>
</feature>
<feature type="compositionally biased region" description="Pro residues" evidence="1">
    <location>
        <begin position="196"/>
        <end position="215"/>
    </location>
</feature>